<feature type="transmembrane region" description="Helical" evidence="4">
    <location>
        <begin position="325"/>
        <end position="350"/>
    </location>
</feature>
<dbReference type="InterPro" id="IPR011701">
    <property type="entry name" value="MFS"/>
</dbReference>
<proteinExistence type="predicted"/>
<evidence type="ECO:0000313" key="7">
    <source>
        <dbReference type="Proteomes" id="UP000051213"/>
    </source>
</evidence>
<reference evidence="6 7" key="1">
    <citation type="submission" date="2015-10" db="EMBL/GenBank/DDBJ databases">
        <title>Metagenome-Assembled Genomes uncover a global brackish microbiome.</title>
        <authorList>
            <person name="Hugerth L.W."/>
            <person name="Larsson J."/>
            <person name="Alneberg J."/>
            <person name="Lindh M.V."/>
            <person name="Legrand C."/>
            <person name="Pinhassi J."/>
            <person name="Andersson A.F."/>
        </authorList>
    </citation>
    <scope>NUCLEOTIDE SEQUENCE [LARGE SCALE GENOMIC DNA]</scope>
    <source>
        <strain evidence="6">BACL26 MAG-121220-bin70</strain>
    </source>
</reference>
<dbReference type="InterPro" id="IPR020846">
    <property type="entry name" value="MFS_dom"/>
</dbReference>
<organism evidence="6 7">
    <name type="scientific">SAR92 bacterium BACL26 MAG-121220-bin70</name>
    <dbReference type="NCBI Taxonomy" id="1655626"/>
    <lineage>
        <taxon>Bacteria</taxon>
        <taxon>Pseudomonadati</taxon>
        <taxon>Pseudomonadota</taxon>
        <taxon>Gammaproteobacteria</taxon>
        <taxon>Cellvibrionales</taxon>
        <taxon>Porticoccaceae</taxon>
        <taxon>SAR92 clade</taxon>
    </lineage>
</organism>
<accession>A0A0R2UD00</accession>
<comment type="caution">
    <text evidence="6">The sequence shown here is derived from an EMBL/GenBank/DDBJ whole genome shotgun (WGS) entry which is preliminary data.</text>
</comment>
<name>A0A0R2UD00_9GAMM</name>
<dbReference type="SUPFAM" id="SSF103473">
    <property type="entry name" value="MFS general substrate transporter"/>
    <property type="match status" value="1"/>
</dbReference>
<feature type="transmembrane region" description="Helical" evidence="4">
    <location>
        <begin position="132"/>
        <end position="151"/>
    </location>
</feature>
<keyword evidence="1 4" id="KW-0812">Transmembrane</keyword>
<dbReference type="InterPro" id="IPR036259">
    <property type="entry name" value="MFS_trans_sf"/>
</dbReference>
<feature type="transmembrane region" description="Helical" evidence="4">
    <location>
        <begin position="42"/>
        <end position="62"/>
    </location>
</feature>
<dbReference type="PROSITE" id="PS50850">
    <property type="entry name" value="MFS"/>
    <property type="match status" value="1"/>
</dbReference>
<evidence type="ECO:0000256" key="4">
    <source>
        <dbReference type="SAM" id="Phobius"/>
    </source>
</evidence>
<dbReference type="PANTHER" id="PTHR23521:SF3">
    <property type="entry name" value="MFS TRANSPORTER"/>
    <property type="match status" value="1"/>
</dbReference>
<evidence type="ECO:0000313" key="6">
    <source>
        <dbReference type="EMBL" id="KRO95290.1"/>
    </source>
</evidence>
<evidence type="ECO:0000256" key="3">
    <source>
        <dbReference type="ARBA" id="ARBA00023136"/>
    </source>
</evidence>
<dbReference type="AlphaFoldDB" id="A0A0R2UD00"/>
<feature type="transmembrane region" description="Helical" evidence="4">
    <location>
        <begin position="7"/>
        <end position="30"/>
    </location>
</feature>
<feature type="transmembrane region" description="Helical" evidence="4">
    <location>
        <begin position="74"/>
        <end position="93"/>
    </location>
</feature>
<dbReference type="EMBL" id="LICA01000095">
    <property type="protein sequence ID" value="KRO95290.1"/>
    <property type="molecule type" value="Genomic_DNA"/>
</dbReference>
<feature type="transmembrane region" description="Helical" evidence="4">
    <location>
        <begin position="290"/>
        <end position="313"/>
    </location>
</feature>
<feature type="transmembrane region" description="Helical" evidence="4">
    <location>
        <begin position="265"/>
        <end position="284"/>
    </location>
</feature>
<keyword evidence="3 4" id="KW-0472">Membrane</keyword>
<dbReference type="GO" id="GO:0005886">
    <property type="term" value="C:plasma membrane"/>
    <property type="evidence" value="ECO:0007669"/>
    <property type="project" value="TreeGrafter"/>
</dbReference>
<feature type="transmembrane region" description="Helical" evidence="4">
    <location>
        <begin position="99"/>
        <end position="120"/>
    </location>
</feature>
<feature type="domain" description="Major facilitator superfamily (MFS) profile" evidence="5">
    <location>
        <begin position="8"/>
        <end position="380"/>
    </location>
</feature>
<keyword evidence="2 4" id="KW-1133">Transmembrane helix</keyword>
<dbReference type="Gene3D" id="1.20.1250.20">
    <property type="entry name" value="MFS general substrate transporter like domains"/>
    <property type="match status" value="2"/>
</dbReference>
<dbReference type="Proteomes" id="UP000051213">
    <property type="component" value="Unassembled WGS sequence"/>
</dbReference>
<evidence type="ECO:0000256" key="2">
    <source>
        <dbReference type="ARBA" id="ARBA00022989"/>
    </source>
</evidence>
<evidence type="ECO:0000256" key="1">
    <source>
        <dbReference type="ARBA" id="ARBA00022692"/>
    </source>
</evidence>
<dbReference type="CDD" id="cd17477">
    <property type="entry name" value="MFS_YcaD_like"/>
    <property type="match status" value="1"/>
</dbReference>
<dbReference type="InterPro" id="IPR047200">
    <property type="entry name" value="MFS_YcaD-like"/>
</dbReference>
<feature type="transmembrane region" description="Helical" evidence="4">
    <location>
        <begin position="203"/>
        <end position="227"/>
    </location>
</feature>
<gene>
    <name evidence="6" type="ORF">ABS24_00370</name>
</gene>
<dbReference type="Pfam" id="PF07690">
    <property type="entry name" value="MFS_1"/>
    <property type="match status" value="1"/>
</dbReference>
<sequence length="414" mass="44536">MLVRTVVAIWPLFAGLSLIGLAVGVQGSLLGVRAELEGFDDLLIGLLMSCYFAGFLAGSLLTPRMIQRVGHIRIFAALSAVASITILVHALYVNPWVWALMRLLTGFAFSTIYVVSESWLNQSSSNANRGRILSIYTTILLMGICAGQFMLNLADPAGFTLFILISVMVSVAAVPILLSIVITPPIEETERVTISHLWHRTPMGVTAIILSQWVSSILFGMGAVYAAKLGFEVYQVANFMGAMMAGGTILQWPLGKLSDSVDRRWVIGFSSLIAVVIALIISFITQASPWLYGLAFLFGGCSLSLYSIVVAFTNDHLRPAEIVPASGTIILISGLTSITGPITAIFWLSIFGLQSFFLLIGASLLLLATLSIWRVLTIPALPAEYKGQSILQAAAAPVGTILHAKEYLPDAQKT</sequence>
<evidence type="ECO:0000259" key="5">
    <source>
        <dbReference type="PROSITE" id="PS50850"/>
    </source>
</evidence>
<protein>
    <submittedName>
        <fullName evidence="6">MFS transporter</fullName>
    </submittedName>
</protein>
<feature type="transmembrane region" description="Helical" evidence="4">
    <location>
        <begin position="356"/>
        <end position="376"/>
    </location>
</feature>
<dbReference type="GO" id="GO:0022857">
    <property type="term" value="F:transmembrane transporter activity"/>
    <property type="evidence" value="ECO:0007669"/>
    <property type="project" value="InterPro"/>
</dbReference>
<dbReference type="PANTHER" id="PTHR23521">
    <property type="entry name" value="TRANSPORTER MFS SUPERFAMILY"/>
    <property type="match status" value="1"/>
</dbReference>
<feature type="transmembrane region" description="Helical" evidence="4">
    <location>
        <begin position="157"/>
        <end position="182"/>
    </location>
</feature>